<protein>
    <submittedName>
        <fullName evidence="1">Uncharacterized protein</fullName>
    </submittedName>
</protein>
<evidence type="ECO:0000313" key="2">
    <source>
        <dbReference type="Proteomes" id="UP000290657"/>
    </source>
</evidence>
<dbReference type="EMBL" id="PDKN01000003">
    <property type="protein sequence ID" value="RXJ58085.1"/>
    <property type="molecule type" value="Genomic_DNA"/>
</dbReference>
<dbReference type="InterPro" id="IPR012675">
    <property type="entry name" value="Beta-grasp_dom_sf"/>
</dbReference>
<dbReference type="OrthoDB" id="5343947at2"/>
<dbReference type="Proteomes" id="UP000290657">
    <property type="component" value="Unassembled WGS sequence"/>
</dbReference>
<reference evidence="1 2" key="1">
    <citation type="submission" date="2017-10" db="EMBL/GenBank/DDBJ databases">
        <title>Genomics of the genus Arcobacter.</title>
        <authorList>
            <person name="Perez-Cataluna A."/>
            <person name="Figueras M.J."/>
        </authorList>
    </citation>
    <scope>NUCLEOTIDE SEQUENCE [LARGE SCALE GENOMIC DNA]</scope>
    <source>
        <strain evidence="1 2">CECT 8987</strain>
    </source>
</reference>
<organism evidence="1 2">
    <name type="scientific">Candidatus Marinarcus aquaticus</name>
    <dbReference type="NCBI Taxonomy" id="2044504"/>
    <lineage>
        <taxon>Bacteria</taxon>
        <taxon>Pseudomonadati</taxon>
        <taxon>Campylobacterota</taxon>
        <taxon>Epsilonproteobacteria</taxon>
        <taxon>Campylobacterales</taxon>
        <taxon>Arcobacteraceae</taxon>
        <taxon>Candidatus Marinarcus</taxon>
    </lineage>
</organism>
<dbReference type="RefSeq" id="WP_128995947.1">
    <property type="nucleotide sequence ID" value="NZ_PDKN01000003.1"/>
</dbReference>
<name>A0A4Q0XS09_9BACT</name>
<accession>A0A4Q0XS09</accession>
<keyword evidence="2" id="KW-1185">Reference proteome</keyword>
<dbReference type="Gene3D" id="3.10.20.30">
    <property type="match status" value="1"/>
</dbReference>
<proteinExistence type="predicted"/>
<sequence>MAKVIFMHFDVNTDGVYTAKTGEPIVRLAKEKSVPIPFNADNNDYSQCLIYVENLADEEPTSYMEDEELDVLVSLGAISAQEAEQCQQFTISPKVRVAPMMLIKGDILVKPYKLTKK</sequence>
<comment type="caution">
    <text evidence="1">The sequence shown here is derived from an EMBL/GenBank/DDBJ whole genome shotgun (WGS) entry which is preliminary data.</text>
</comment>
<dbReference type="AlphaFoldDB" id="A0A4Q0XS09"/>
<evidence type="ECO:0000313" key="1">
    <source>
        <dbReference type="EMBL" id="RXJ58085.1"/>
    </source>
</evidence>
<gene>
    <name evidence="1" type="ORF">CRV04_06140</name>
</gene>